<dbReference type="Proteomes" id="UP000075583">
    <property type="component" value="Unassembled WGS sequence"/>
</dbReference>
<gene>
    <name evidence="1" type="ORF">MB14_12725</name>
</gene>
<comment type="caution">
    <text evidence="1">The sequence shown here is derived from an EMBL/GenBank/DDBJ whole genome shotgun (WGS) entry which is preliminary data.</text>
</comment>
<organism evidence="1 2">
    <name type="scientific">Roseivirga ehrenbergii (strain DSM 102268 / JCM 13514 / KCTC 12282 / NCIMB 14502 / KMM 6017)</name>
    <dbReference type="NCBI Taxonomy" id="279360"/>
    <lineage>
        <taxon>Bacteria</taxon>
        <taxon>Pseudomonadati</taxon>
        <taxon>Bacteroidota</taxon>
        <taxon>Cytophagia</taxon>
        <taxon>Cytophagales</taxon>
        <taxon>Roseivirgaceae</taxon>
        <taxon>Roseivirga</taxon>
    </lineage>
</organism>
<keyword evidence="2" id="KW-1185">Reference proteome</keyword>
<evidence type="ECO:0000313" key="1">
    <source>
        <dbReference type="EMBL" id="KYG81454.1"/>
    </source>
</evidence>
<sequence>MILLSAFFEYYTKSDDLNKNSFFEAANLGLFQRPPNEKVLCQIWYFYSDKIPTHLVCLYL</sequence>
<name>A0A150XRY0_ROSEK</name>
<dbReference type="STRING" id="279360.MB14_12725"/>
<dbReference type="AlphaFoldDB" id="A0A150XRY0"/>
<evidence type="ECO:0000313" key="2">
    <source>
        <dbReference type="Proteomes" id="UP000075583"/>
    </source>
</evidence>
<proteinExistence type="predicted"/>
<reference evidence="1" key="1">
    <citation type="submission" date="2016-01" db="EMBL/GenBank/DDBJ databases">
        <title>Genome sequencing of Roseivirga ehrenbergii KMM 6017.</title>
        <authorList>
            <person name="Selvaratnam C."/>
            <person name="Thevarajoo S."/>
            <person name="Goh K.M."/>
            <person name="Ee R."/>
            <person name="Chan K.-G."/>
            <person name="Chong C.S."/>
        </authorList>
    </citation>
    <scope>NUCLEOTIDE SEQUENCE [LARGE SCALE GENOMIC DNA]</scope>
    <source>
        <strain evidence="1">KMM 6017</strain>
    </source>
</reference>
<protein>
    <submittedName>
        <fullName evidence="1">Uncharacterized protein</fullName>
    </submittedName>
</protein>
<dbReference type="EMBL" id="LQZQ01000002">
    <property type="protein sequence ID" value="KYG81454.1"/>
    <property type="molecule type" value="Genomic_DNA"/>
</dbReference>
<accession>A0A150XRY0</accession>